<feature type="compositionally biased region" description="Basic residues" evidence="1">
    <location>
        <begin position="531"/>
        <end position="541"/>
    </location>
</feature>
<dbReference type="EMBL" id="KN846956">
    <property type="protein sequence ID" value="KIW73709.1"/>
    <property type="molecule type" value="Genomic_DNA"/>
</dbReference>
<organism evidence="2 3">
    <name type="scientific">Phialophora macrospora</name>
    <dbReference type="NCBI Taxonomy" id="1851006"/>
    <lineage>
        <taxon>Eukaryota</taxon>
        <taxon>Fungi</taxon>
        <taxon>Dikarya</taxon>
        <taxon>Ascomycota</taxon>
        <taxon>Pezizomycotina</taxon>
        <taxon>Eurotiomycetes</taxon>
        <taxon>Chaetothyriomycetidae</taxon>
        <taxon>Chaetothyriales</taxon>
        <taxon>Herpotrichiellaceae</taxon>
        <taxon>Phialophora</taxon>
    </lineage>
</organism>
<dbReference type="AlphaFoldDB" id="A0A0D2GMU7"/>
<accession>A0A0D2GMU7</accession>
<dbReference type="Proteomes" id="UP000054266">
    <property type="component" value="Unassembled WGS sequence"/>
</dbReference>
<feature type="region of interest" description="Disordered" evidence="1">
    <location>
        <begin position="455"/>
        <end position="541"/>
    </location>
</feature>
<feature type="compositionally biased region" description="Basic and acidic residues" evidence="1">
    <location>
        <begin position="462"/>
        <end position="477"/>
    </location>
</feature>
<gene>
    <name evidence="2" type="ORF">PV04_01805</name>
</gene>
<keyword evidence="3" id="KW-1185">Reference proteome</keyword>
<evidence type="ECO:0000256" key="1">
    <source>
        <dbReference type="SAM" id="MobiDB-lite"/>
    </source>
</evidence>
<reference evidence="2 3" key="1">
    <citation type="submission" date="2015-01" db="EMBL/GenBank/DDBJ databases">
        <title>The Genome Sequence of Capronia semiimmersa CBS27337.</title>
        <authorList>
            <consortium name="The Broad Institute Genomics Platform"/>
            <person name="Cuomo C."/>
            <person name="de Hoog S."/>
            <person name="Gorbushina A."/>
            <person name="Stielow B."/>
            <person name="Teixiera M."/>
            <person name="Abouelleil A."/>
            <person name="Chapman S.B."/>
            <person name="Priest M."/>
            <person name="Young S.K."/>
            <person name="Wortman J."/>
            <person name="Nusbaum C."/>
            <person name="Birren B."/>
        </authorList>
    </citation>
    <scope>NUCLEOTIDE SEQUENCE [LARGE SCALE GENOMIC DNA]</scope>
    <source>
        <strain evidence="2 3">CBS 27337</strain>
    </source>
</reference>
<dbReference type="HOGENOM" id="CLU_503431_0_0_1"/>
<evidence type="ECO:0000313" key="3">
    <source>
        <dbReference type="Proteomes" id="UP000054266"/>
    </source>
</evidence>
<feature type="compositionally biased region" description="Low complexity" evidence="1">
    <location>
        <begin position="485"/>
        <end position="498"/>
    </location>
</feature>
<proteinExistence type="predicted"/>
<sequence length="541" mass="58814">MVDANLKHHFANSLDLYETFSSDPDVAKFAPSQGNLFGTGRVRINLAADVRPILHKVVYDSTLVANALKRPMVFIKEVENSLSLEQKLPVLPRTSVGPLAHVSQRAEAPQCPKGFKEPSPWDIQAGDRPPRGLKAAAQGPTARLTESPVGVGSLNPAVAAARLTPTPQHTIRSPREVIQGFQNIGGMWISQPTSAPATPARGVPGPSNRVVAKVEADPPRSQGNSLPLPKNAAARVGAKWSIAAYRAFTGRQPEQQEMCARCEKAGSFTQRRQPTAMEPDQGGVTMLQIGALYWVNHNFERAKRSRFHDRDFYGDPRSCLQLAAQVSLPIEDLIQYGITAVAVGVSVVPPRKRIQYSVPPEMTYAEVGRAVRPTWDSLEGTCLQVTGNRNRRDQATFPAGNQTCALDGALNIAITLEVYLVQHDRILPQTLANMNPPARLLYEYCTRRQLPALDQATPSIQNRDEQGEAAVKAEKRMGKQGTGKNGRANATAAAPATKEPVKQGAGRNSRVYAKAPASPVKQGQGSEWKRPATHNKKKTTK</sequence>
<feature type="region of interest" description="Disordered" evidence="1">
    <location>
        <begin position="104"/>
        <end position="135"/>
    </location>
</feature>
<evidence type="ECO:0000313" key="2">
    <source>
        <dbReference type="EMBL" id="KIW73709.1"/>
    </source>
</evidence>
<protein>
    <submittedName>
        <fullName evidence="2">Uncharacterized protein</fullName>
    </submittedName>
</protein>
<name>A0A0D2GMU7_9EURO</name>